<feature type="compositionally biased region" description="Low complexity" evidence="1">
    <location>
        <begin position="290"/>
        <end position="316"/>
    </location>
</feature>
<evidence type="ECO:0000313" key="2">
    <source>
        <dbReference type="EMBL" id="TGZ78115.1"/>
    </source>
</evidence>
<feature type="compositionally biased region" description="Low complexity" evidence="1">
    <location>
        <begin position="164"/>
        <end position="184"/>
    </location>
</feature>
<dbReference type="EMBL" id="ML220145">
    <property type="protein sequence ID" value="TGZ78115.1"/>
    <property type="molecule type" value="Genomic_DNA"/>
</dbReference>
<evidence type="ECO:0000256" key="1">
    <source>
        <dbReference type="SAM" id="MobiDB-lite"/>
    </source>
</evidence>
<keyword evidence="3" id="KW-1185">Reference proteome</keyword>
<sequence length="466" mass="52290">MEQDLNAAPVPGFSYTELLESTSFPTIELQDIAPELRYSDPDLDPISYPLPLPPPAANPFDPNPHQLLQTGFPPHVIQPPAPADFTIPANVGGDFNTYLENLKYAHRVEASEDERREQLLREARIRVGVREMCLRAVARNRHGVDVTSLEGEYETLERNLNFQGQNHGFQQDGQQQQQPEQGVQSTSNMTVMSAIISSSASPSPPAPPPNTPNTLRSPRPQYSPRFSRPPSPETPEVRVTCPTPPPDEPLYMKRIPRCQTIVRAYTPSIPRGPRYPHGRPRSPQPPRSPGSPRSPHHQQQQYNNRSPYYNNNRPPYHTNLNRTPPHHNPRPQIPRSPTLIGNRNFPPTPSTTPQPQLQQQQQQQFPPSPRTRRTLQAQLTDIHNLLPYIEKDLRIVQEACGGGAGDDNGAGHDAVYGNGNGVQEEDGVKRMLCLDVERFEERRRECVGRGRWVEGVLRGGEQEGGN</sequence>
<dbReference type="AlphaFoldDB" id="A0A4S2MME6"/>
<feature type="compositionally biased region" description="Pro residues" evidence="1">
    <location>
        <begin position="202"/>
        <end position="211"/>
    </location>
</feature>
<evidence type="ECO:0000313" key="3">
    <source>
        <dbReference type="Proteomes" id="UP000298138"/>
    </source>
</evidence>
<reference evidence="2 3" key="1">
    <citation type="submission" date="2019-04" db="EMBL/GenBank/DDBJ databases">
        <title>Comparative genomics and transcriptomics to analyze fruiting body development in filamentous ascomycetes.</title>
        <authorList>
            <consortium name="DOE Joint Genome Institute"/>
            <person name="Lutkenhaus R."/>
            <person name="Traeger S."/>
            <person name="Breuer J."/>
            <person name="Kuo A."/>
            <person name="Lipzen A."/>
            <person name="Pangilinan J."/>
            <person name="Dilworth D."/>
            <person name="Sandor L."/>
            <person name="Poggeler S."/>
            <person name="Barry K."/>
            <person name="Grigoriev I.V."/>
            <person name="Nowrousian M."/>
        </authorList>
    </citation>
    <scope>NUCLEOTIDE SEQUENCE [LARGE SCALE GENOMIC DNA]</scope>
    <source>
        <strain evidence="2 3">CBS 389.68</strain>
    </source>
</reference>
<dbReference type="Proteomes" id="UP000298138">
    <property type="component" value="Unassembled WGS sequence"/>
</dbReference>
<organism evidence="2 3">
    <name type="scientific">Ascodesmis nigricans</name>
    <dbReference type="NCBI Taxonomy" id="341454"/>
    <lineage>
        <taxon>Eukaryota</taxon>
        <taxon>Fungi</taxon>
        <taxon>Dikarya</taxon>
        <taxon>Ascomycota</taxon>
        <taxon>Pezizomycotina</taxon>
        <taxon>Pezizomycetes</taxon>
        <taxon>Pezizales</taxon>
        <taxon>Ascodesmidaceae</taxon>
        <taxon>Ascodesmis</taxon>
    </lineage>
</organism>
<name>A0A4S2MME6_9PEZI</name>
<proteinExistence type="predicted"/>
<feature type="compositionally biased region" description="Low complexity" evidence="1">
    <location>
        <begin position="353"/>
        <end position="365"/>
    </location>
</feature>
<dbReference type="InParanoid" id="A0A4S2MME6"/>
<gene>
    <name evidence="2" type="ORF">EX30DRAFT_398030</name>
</gene>
<feature type="region of interest" description="Disordered" evidence="1">
    <location>
        <begin position="164"/>
        <end position="372"/>
    </location>
</feature>
<accession>A0A4S2MME6</accession>
<protein>
    <submittedName>
        <fullName evidence="2">Uncharacterized protein</fullName>
    </submittedName>
</protein>